<accession>A0A249MZE2</accession>
<proteinExistence type="predicted"/>
<evidence type="ECO:0000313" key="3">
    <source>
        <dbReference type="EMBL" id="ASY46499.1"/>
    </source>
</evidence>
<dbReference type="Proteomes" id="UP000217141">
    <property type="component" value="Plasmid p1"/>
</dbReference>
<geneLocation type="plasmid" evidence="3 4">
    <name>p1</name>
</geneLocation>
<sequence>MMSAIAIGSTAAGAALCSRYYCHASRFMGAGLVAVGLLLIAEPAWADQTIMASDSSQVDCQASAKDLTRISLVEDEFASVSKISTGNPTDDFSVVNEPVRGDIYLSVPEGFGRPALSFFGTTKRGYVYKFVCRIGGEQAAQVFVSNPAIAKDRSGEAVAATINAGPQDAAVELVQAMYSNSIVDGYEMRQRTLRPVFVGGLKVQMIAEYRGQELTGKVLRIENMSNAPIALNEGAVAPRSALAVSIAESTLAPGKVTTAYLVSQIGR</sequence>
<dbReference type="KEGG" id="shyd:CJD35_18565"/>
<evidence type="ECO:0000313" key="4">
    <source>
        <dbReference type="Proteomes" id="UP000217141"/>
    </source>
</evidence>
<keyword evidence="3" id="KW-0614">Plasmid</keyword>
<feature type="domain" description="TraK C-terminal" evidence="2">
    <location>
        <begin position="165"/>
        <end position="263"/>
    </location>
</feature>
<organism evidence="3 4">
    <name type="scientific">Sphingobium xenophagum</name>
    <dbReference type="NCBI Taxonomy" id="121428"/>
    <lineage>
        <taxon>Bacteria</taxon>
        <taxon>Pseudomonadati</taxon>
        <taxon>Pseudomonadota</taxon>
        <taxon>Alphaproteobacteria</taxon>
        <taxon>Sphingomonadales</taxon>
        <taxon>Sphingomonadaceae</taxon>
        <taxon>Sphingobium</taxon>
    </lineage>
</organism>
<dbReference type="RefSeq" id="WP_095687388.1">
    <property type="nucleotide sequence ID" value="NZ_CP022747.1"/>
</dbReference>
<evidence type="ECO:0000259" key="1">
    <source>
        <dbReference type="Pfam" id="PF06586"/>
    </source>
</evidence>
<protein>
    <submittedName>
        <fullName evidence="3">Conjugal transfer protein TraK</fullName>
    </submittedName>
</protein>
<reference evidence="3 4" key="1">
    <citation type="submission" date="2017-08" db="EMBL/GenBank/DDBJ databases">
        <title>Whole Genome Sequence of Sphingobium hydrophobicum C1: Insights into Adaption to the Electronic-waste Contaminated Sediment.</title>
        <authorList>
            <person name="Song D."/>
            <person name="Chen X."/>
            <person name="Xu M."/>
        </authorList>
    </citation>
    <scope>NUCLEOTIDE SEQUENCE [LARGE SCALE GENOMIC DNA]</scope>
    <source>
        <strain evidence="3 4">C1</strain>
        <plasmid evidence="3 4">p1</plasmid>
    </source>
</reference>
<name>A0A249MZE2_SPHXE</name>
<dbReference type="Pfam" id="PF06586">
    <property type="entry name" value="TraK_N"/>
    <property type="match status" value="1"/>
</dbReference>
<dbReference type="Pfam" id="PF23536">
    <property type="entry name" value="TraK_C"/>
    <property type="match status" value="1"/>
</dbReference>
<dbReference type="EMBL" id="CP022747">
    <property type="protein sequence ID" value="ASY46499.1"/>
    <property type="molecule type" value="Genomic_DNA"/>
</dbReference>
<dbReference type="InterPro" id="IPR010563">
    <property type="entry name" value="TraK_N"/>
</dbReference>
<feature type="domain" description="TraK N-terminal" evidence="1">
    <location>
        <begin position="52"/>
        <end position="151"/>
    </location>
</feature>
<dbReference type="AlphaFoldDB" id="A0A249MZE2"/>
<dbReference type="InterPro" id="IPR055397">
    <property type="entry name" value="TraK_C"/>
</dbReference>
<evidence type="ECO:0000259" key="2">
    <source>
        <dbReference type="Pfam" id="PF23536"/>
    </source>
</evidence>
<gene>
    <name evidence="3" type="ORF">CJD35_18565</name>
</gene>